<dbReference type="Gene3D" id="3.40.50.300">
    <property type="entry name" value="P-loop containing nucleotide triphosphate hydrolases"/>
    <property type="match status" value="1"/>
</dbReference>
<dbReference type="Proteomes" id="UP000001514">
    <property type="component" value="Unassembled WGS sequence"/>
</dbReference>
<dbReference type="AlphaFoldDB" id="D8SVB9"/>
<evidence type="ECO:0000256" key="1">
    <source>
        <dbReference type="ARBA" id="ARBA00005290"/>
    </source>
</evidence>
<dbReference type="EMBL" id="GL377645">
    <property type="protein sequence ID" value="EFJ11587.1"/>
    <property type="molecule type" value="Genomic_DNA"/>
</dbReference>
<evidence type="ECO:0000256" key="3">
    <source>
        <dbReference type="ARBA" id="ARBA00022801"/>
    </source>
</evidence>
<dbReference type="Pfam" id="PF03029">
    <property type="entry name" value="ATP_bind_1"/>
    <property type="match status" value="1"/>
</dbReference>
<feature type="compositionally biased region" description="Basic and acidic residues" evidence="5">
    <location>
        <begin position="120"/>
        <end position="138"/>
    </location>
</feature>
<keyword evidence="4" id="KW-0342">GTP-binding</keyword>
<sequence>MEVFDKRPVVLIIIRMVLSHQVENFLLCSPPLRRQWEDAADASPRLEIHAMKQWPRVLQQTEWTSLNLFATKIDEVITFMRNMLSACSILYKMQLPFILTFNKTGWSSRRRKPRNSGLKRQADMDRLHEDIEQSKGGKEVLSTKSRKQEDKNEEDN</sequence>
<keyword evidence="7" id="KW-1185">Reference proteome</keyword>
<comment type="similarity">
    <text evidence="1">Belongs to the GPN-loop GTPase family.</text>
</comment>
<dbReference type="HOGENOM" id="CLU_1689746_0_0_1"/>
<proteinExistence type="inferred from homology"/>
<dbReference type="STRING" id="88036.D8SVB9"/>
<evidence type="ECO:0000256" key="5">
    <source>
        <dbReference type="SAM" id="MobiDB-lite"/>
    </source>
</evidence>
<protein>
    <submittedName>
        <fullName evidence="6">Uncharacterized protein</fullName>
    </submittedName>
</protein>
<evidence type="ECO:0000313" key="7">
    <source>
        <dbReference type="Proteomes" id="UP000001514"/>
    </source>
</evidence>
<dbReference type="GO" id="GO:0005525">
    <property type="term" value="F:GTP binding"/>
    <property type="evidence" value="ECO:0007669"/>
    <property type="project" value="UniProtKB-KW"/>
</dbReference>
<evidence type="ECO:0000256" key="2">
    <source>
        <dbReference type="ARBA" id="ARBA00022741"/>
    </source>
</evidence>
<dbReference type="Gramene" id="EFJ11587">
    <property type="protein sequence ID" value="EFJ11587"/>
    <property type="gene ID" value="SELMODRAFT_426106"/>
</dbReference>
<accession>D8SVB9</accession>
<keyword evidence="3" id="KW-0378">Hydrolase</keyword>
<dbReference type="GO" id="GO:0016787">
    <property type="term" value="F:hydrolase activity"/>
    <property type="evidence" value="ECO:0007669"/>
    <property type="project" value="UniProtKB-KW"/>
</dbReference>
<reference evidence="6 7" key="1">
    <citation type="journal article" date="2011" name="Science">
        <title>The Selaginella genome identifies genetic changes associated with the evolution of vascular plants.</title>
        <authorList>
            <person name="Banks J.A."/>
            <person name="Nishiyama T."/>
            <person name="Hasebe M."/>
            <person name="Bowman J.L."/>
            <person name="Gribskov M."/>
            <person name="dePamphilis C."/>
            <person name="Albert V.A."/>
            <person name="Aono N."/>
            <person name="Aoyama T."/>
            <person name="Ambrose B.A."/>
            <person name="Ashton N.W."/>
            <person name="Axtell M.J."/>
            <person name="Barker E."/>
            <person name="Barker M.S."/>
            <person name="Bennetzen J.L."/>
            <person name="Bonawitz N.D."/>
            <person name="Chapple C."/>
            <person name="Cheng C."/>
            <person name="Correa L.G."/>
            <person name="Dacre M."/>
            <person name="DeBarry J."/>
            <person name="Dreyer I."/>
            <person name="Elias M."/>
            <person name="Engstrom E.M."/>
            <person name="Estelle M."/>
            <person name="Feng L."/>
            <person name="Finet C."/>
            <person name="Floyd S.K."/>
            <person name="Frommer W.B."/>
            <person name="Fujita T."/>
            <person name="Gramzow L."/>
            <person name="Gutensohn M."/>
            <person name="Harholt J."/>
            <person name="Hattori M."/>
            <person name="Heyl A."/>
            <person name="Hirai T."/>
            <person name="Hiwatashi Y."/>
            <person name="Ishikawa M."/>
            <person name="Iwata M."/>
            <person name="Karol K.G."/>
            <person name="Koehler B."/>
            <person name="Kolukisaoglu U."/>
            <person name="Kubo M."/>
            <person name="Kurata T."/>
            <person name="Lalonde S."/>
            <person name="Li K."/>
            <person name="Li Y."/>
            <person name="Litt A."/>
            <person name="Lyons E."/>
            <person name="Manning G."/>
            <person name="Maruyama T."/>
            <person name="Michael T.P."/>
            <person name="Mikami K."/>
            <person name="Miyazaki S."/>
            <person name="Morinaga S."/>
            <person name="Murata T."/>
            <person name="Mueller-Roeber B."/>
            <person name="Nelson D.R."/>
            <person name="Obara M."/>
            <person name="Oguri Y."/>
            <person name="Olmstead R.G."/>
            <person name="Onodera N."/>
            <person name="Petersen B.L."/>
            <person name="Pils B."/>
            <person name="Prigge M."/>
            <person name="Rensing S.A."/>
            <person name="Riano-Pachon D.M."/>
            <person name="Roberts A.W."/>
            <person name="Sato Y."/>
            <person name="Scheller H.V."/>
            <person name="Schulz B."/>
            <person name="Schulz C."/>
            <person name="Shakirov E.V."/>
            <person name="Shibagaki N."/>
            <person name="Shinohara N."/>
            <person name="Shippen D.E."/>
            <person name="Soerensen I."/>
            <person name="Sotooka R."/>
            <person name="Sugimoto N."/>
            <person name="Sugita M."/>
            <person name="Sumikawa N."/>
            <person name="Tanurdzic M."/>
            <person name="Theissen G."/>
            <person name="Ulvskov P."/>
            <person name="Wakazuki S."/>
            <person name="Weng J.K."/>
            <person name="Willats W.W."/>
            <person name="Wipf D."/>
            <person name="Wolf P.G."/>
            <person name="Yang L."/>
            <person name="Zimmer A.D."/>
            <person name="Zhu Q."/>
            <person name="Mitros T."/>
            <person name="Hellsten U."/>
            <person name="Loque D."/>
            <person name="Otillar R."/>
            <person name="Salamov A."/>
            <person name="Schmutz J."/>
            <person name="Shapiro H."/>
            <person name="Lindquist E."/>
            <person name="Lucas S."/>
            <person name="Rokhsar D."/>
            <person name="Grigoriev I.V."/>
        </authorList>
    </citation>
    <scope>NUCLEOTIDE SEQUENCE [LARGE SCALE GENOMIC DNA]</scope>
</reference>
<organism evidence="7">
    <name type="scientific">Selaginella moellendorffii</name>
    <name type="common">Spikemoss</name>
    <dbReference type="NCBI Taxonomy" id="88036"/>
    <lineage>
        <taxon>Eukaryota</taxon>
        <taxon>Viridiplantae</taxon>
        <taxon>Streptophyta</taxon>
        <taxon>Embryophyta</taxon>
        <taxon>Tracheophyta</taxon>
        <taxon>Lycopodiopsida</taxon>
        <taxon>Selaginellales</taxon>
        <taxon>Selaginellaceae</taxon>
        <taxon>Selaginella</taxon>
    </lineage>
</organism>
<dbReference type="InParanoid" id="D8SVB9"/>
<evidence type="ECO:0000313" key="6">
    <source>
        <dbReference type="EMBL" id="EFJ11587.1"/>
    </source>
</evidence>
<dbReference type="InterPro" id="IPR004130">
    <property type="entry name" value="Gpn"/>
</dbReference>
<feature type="region of interest" description="Disordered" evidence="5">
    <location>
        <begin position="107"/>
        <end position="156"/>
    </location>
</feature>
<gene>
    <name evidence="6" type="ORF">SELMODRAFT_426106</name>
</gene>
<keyword evidence="2" id="KW-0547">Nucleotide-binding</keyword>
<dbReference type="KEGG" id="smo:SELMODRAFT_426106"/>
<name>D8SVB9_SELML</name>
<dbReference type="InterPro" id="IPR027417">
    <property type="entry name" value="P-loop_NTPase"/>
</dbReference>
<evidence type="ECO:0000256" key="4">
    <source>
        <dbReference type="ARBA" id="ARBA00023134"/>
    </source>
</evidence>